<feature type="chain" id="PRO_5007512447" evidence="1">
    <location>
        <begin position="36"/>
        <end position="550"/>
    </location>
</feature>
<dbReference type="CDD" id="cd07389">
    <property type="entry name" value="MPP_PhoD"/>
    <property type="match status" value="1"/>
</dbReference>
<feature type="domain" description="Phospholipase D N-terminal" evidence="3">
    <location>
        <begin position="44"/>
        <end position="140"/>
    </location>
</feature>
<reference evidence="5" key="2">
    <citation type="submission" date="2016-04" db="EMBL/GenBank/DDBJ databases">
        <title>Complete Genome and Plasmid Sequences for Rhodococcus fascians D188 and Draft Sequences for Rhodococcus spp. Isolates PBTS 1 and PBTS 2.</title>
        <authorList>
            <person name="Stamer R."/>
            <person name="Vereecke D."/>
            <person name="Zhang Y."/>
            <person name="Schilkey F."/>
            <person name="Devitt N."/>
            <person name="Randall J."/>
        </authorList>
    </citation>
    <scope>NUCLEOTIDE SEQUENCE [LARGE SCALE GENOMIC DNA]</scope>
    <source>
        <strain evidence="5">PBTS2</strain>
    </source>
</reference>
<gene>
    <name evidence="4" type="primary">pld</name>
    <name evidence="4" type="ORF">A3Q41_00135</name>
</gene>
<dbReference type="InterPro" id="IPR052900">
    <property type="entry name" value="Phospholipid_Metab_Enz"/>
</dbReference>
<dbReference type="KEGG" id="rhs:A3Q41_00135"/>
<dbReference type="InterPro" id="IPR018946">
    <property type="entry name" value="PhoD-like_MPP"/>
</dbReference>
<accession>A0A143QEG4</accession>
<dbReference type="RefSeq" id="WP_063216009.1">
    <property type="nucleotide sequence ID" value="NZ_CP015220.1"/>
</dbReference>
<evidence type="ECO:0000313" key="4">
    <source>
        <dbReference type="EMBL" id="AMY21460.1"/>
    </source>
</evidence>
<dbReference type="InterPro" id="IPR029052">
    <property type="entry name" value="Metallo-depent_PP-like"/>
</dbReference>
<keyword evidence="5" id="KW-1185">Reference proteome</keyword>
<dbReference type="Gene3D" id="3.60.21.70">
    <property type="entry name" value="PhoD-like phosphatase"/>
    <property type="match status" value="1"/>
</dbReference>
<dbReference type="InterPro" id="IPR006311">
    <property type="entry name" value="TAT_signal"/>
</dbReference>
<dbReference type="OrthoDB" id="3497025at2"/>
<keyword evidence="1" id="KW-0732">Signal</keyword>
<dbReference type="EC" id="3.1.4.4" evidence="4"/>
<evidence type="ECO:0000256" key="1">
    <source>
        <dbReference type="SAM" id="SignalP"/>
    </source>
</evidence>
<sequence>MPADSALSRRTFLRSSSVAVAVAGVVTTLPAVAHAQGSDQGFLHGVASGDPLPDAIILWTRITPTPDATPGSGVGPQVSVTWRIARNVDMSGVVASGTVSTGPDTDHTVKVDVDGLSADTTYFYDFRTNDAASAVGTTHTAPANDADIDAMRFGVVSCSNWESGYFGAYRHLAARGDLDAIVHLGDYIYEYETGGFPGRDGVVRQHSPTHEIVTLADYRQRHGQYKSDPDLQAAHVDVPWICTWDDHESANDAYDAGAENHTPATEGDWYTRKANSEKAYYEWMPVRAAGTATNRHLYRRLRFGNLLELSMLDLRTYRSQQVLPFNGPEVDSPNRTITGAEQMQWLTDGIVSSPTQWKIVGNPVMITPTLIPPLDRDAAKAVTSLLGIPEGGLPYNADPWDGYTADRRKLLGAIVNAGVDNTVFITGDIHSAWACEVPLDAAHYATTEPAATELVVTSVSSANIDDLTHTPPRTLGRVAEEAFKALNQHVKFVDLDSHGFGVFEVTKTAARMDHWFLTAKEDPRTGVYWGAGYTVDSGTQRLRAAAPPLG</sequence>
<dbReference type="PROSITE" id="PS51318">
    <property type="entry name" value="TAT"/>
    <property type="match status" value="1"/>
</dbReference>
<dbReference type="Proteomes" id="UP000076038">
    <property type="component" value="Chromosome"/>
</dbReference>
<evidence type="ECO:0000313" key="5">
    <source>
        <dbReference type="Proteomes" id="UP000076038"/>
    </source>
</evidence>
<proteinExistence type="predicted"/>
<evidence type="ECO:0000259" key="3">
    <source>
        <dbReference type="Pfam" id="PF16655"/>
    </source>
</evidence>
<dbReference type="AlphaFoldDB" id="A0A143QEG4"/>
<dbReference type="Pfam" id="PF09423">
    <property type="entry name" value="PhoD"/>
    <property type="match status" value="1"/>
</dbReference>
<evidence type="ECO:0000259" key="2">
    <source>
        <dbReference type="Pfam" id="PF09423"/>
    </source>
</evidence>
<reference evidence="4 5" key="1">
    <citation type="journal article" date="2016" name="Genome Announc.">
        <title>Complete Genome and Plasmid Sequences for Rhodococcus fascians D188 and Draft Sequences for Rhodococcus Isolates PBTS 1 and PBTS 2.</title>
        <authorList>
            <person name="Stamler R.A."/>
            <person name="Vereecke D."/>
            <person name="Zhang Y."/>
            <person name="Schilkey F."/>
            <person name="Devitt N."/>
            <person name="Randall J.J."/>
        </authorList>
    </citation>
    <scope>NUCLEOTIDE SEQUENCE [LARGE SCALE GENOMIC DNA]</scope>
    <source>
        <strain evidence="4 5">PBTS2</strain>
    </source>
</reference>
<protein>
    <submittedName>
        <fullName evidence="4">Phospholipase D</fullName>
        <ecNumber evidence="4">3.1.4.4</ecNumber>
    </submittedName>
</protein>
<dbReference type="InterPro" id="IPR032093">
    <property type="entry name" value="PhoD_N"/>
</dbReference>
<dbReference type="InterPro" id="IPR038607">
    <property type="entry name" value="PhoD-like_sf"/>
</dbReference>
<dbReference type="SUPFAM" id="SSF56300">
    <property type="entry name" value="Metallo-dependent phosphatases"/>
    <property type="match status" value="1"/>
</dbReference>
<feature type="domain" description="PhoD-like phosphatase metallophosphatase" evidence="2">
    <location>
        <begin position="153"/>
        <end position="513"/>
    </location>
</feature>
<keyword evidence="4" id="KW-0378">Hydrolase</keyword>
<dbReference type="Pfam" id="PF16655">
    <property type="entry name" value="PhoD_N"/>
    <property type="match status" value="1"/>
</dbReference>
<name>A0A143QEG4_RHOFA</name>
<dbReference type="PANTHER" id="PTHR43606">
    <property type="entry name" value="PHOSPHATASE, PUTATIVE (AFU_ORTHOLOGUE AFUA_6G08710)-RELATED"/>
    <property type="match status" value="1"/>
</dbReference>
<dbReference type="EMBL" id="CP015220">
    <property type="protein sequence ID" value="AMY21460.1"/>
    <property type="molecule type" value="Genomic_DNA"/>
</dbReference>
<dbReference type="Gene3D" id="2.60.40.380">
    <property type="entry name" value="Purple acid phosphatase-like, N-terminal"/>
    <property type="match status" value="1"/>
</dbReference>
<dbReference type="GO" id="GO:0004630">
    <property type="term" value="F:phospholipase D activity"/>
    <property type="evidence" value="ECO:0007669"/>
    <property type="project" value="UniProtKB-EC"/>
</dbReference>
<organism evidence="4 5">
    <name type="scientific">Rhodococcoides fascians</name>
    <name type="common">Rhodococcus fascians</name>
    <dbReference type="NCBI Taxonomy" id="1828"/>
    <lineage>
        <taxon>Bacteria</taxon>
        <taxon>Bacillati</taxon>
        <taxon>Actinomycetota</taxon>
        <taxon>Actinomycetes</taxon>
        <taxon>Mycobacteriales</taxon>
        <taxon>Nocardiaceae</taxon>
        <taxon>Rhodococcoides</taxon>
    </lineage>
</organism>
<dbReference type="PATRIC" id="fig|1653479.3.peg.134"/>
<dbReference type="PANTHER" id="PTHR43606:SF2">
    <property type="entry name" value="ALKALINE PHOSPHATASE FAMILY PROTEIN (AFU_ORTHOLOGUE AFUA_5G03860)"/>
    <property type="match status" value="1"/>
</dbReference>
<feature type="signal peptide" evidence="1">
    <location>
        <begin position="1"/>
        <end position="35"/>
    </location>
</feature>